<dbReference type="PANTHER" id="PTHR30337">
    <property type="entry name" value="COMPONENT OF ATP-DEPENDENT DSDNA EXONUCLEASE"/>
    <property type="match status" value="1"/>
</dbReference>
<reference evidence="11 14" key="1">
    <citation type="submission" date="2016-03" db="EMBL/GenBank/DDBJ databases">
        <title>Spore heat resistance.</title>
        <authorList>
            <person name="Boekhorst J."/>
            <person name="Berendsen E.M."/>
            <person name="Wells-Bennik M.H."/>
            <person name="Kuipers O.P."/>
        </authorList>
    </citation>
    <scope>NUCLEOTIDE SEQUENCE [LARGE SCALE GENOMIC DNA]</scope>
    <source>
        <strain evidence="11 14">GS8</strain>
    </source>
</reference>
<dbReference type="Gene3D" id="3.60.21.10">
    <property type="match status" value="1"/>
</dbReference>
<comment type="subunit">
    <text evidence="2 8">Heterodimer of SbcC and SbcD.</text>
</comment>
<keyword evidence="4 8" id="KW-0540">Nuclease</keyword>
<evidence type="ECO:0000313" key="13">
    <source>
        <dbReference type="Proteomes" id="UP000266922"/>
    </source>
</evidence>
<keyword evidence="14" id="KW-1185">Reference proteome</keyword>
<dbReference type="Proteomes" id="UP000266922">
    <property type="component" value="Unassembled WGS sequence"/>
</dbReference>
<dbReference type="InterPro" id="IPR004593">
    <property type="entry name" value="SbcD"/>
</dbReference>
<dbReference type="CDD" id="cd00840">
    <property type="entry name" value="MPP_Mre11_N"/>
    <property type="match status" value="1"/>
</dbReference>
<dbReference type="SUPFAM" id="SSF56300">
    <property type="entry name" value="Metallo-dependent phosphatases"/>
    <property type="match status" value="1"/>
</dbReference>
<dbReference type="InterPro" id="IPR029052">
    <property type="entry name" value="Metallo-depent_PP-like"/>
</dbReference>
<dbReference type="GO" id="GO:0006310">
    <property type="term" value="P:DNA recombination"/>
    <property type="evidence" value="ECO:0007669"/>
    <property type="project" value="UniProtKB-KW"/>
</dbReference>
<comment type="caution">
    <text evidence="12">The sequence shown here is derived from an EMBL/GenBank/DDBJ whole genome shotgun (WGS) entry which is preliminary data.</text>
</comment>
<evidence type="ECO:0000259" key="10">
    <source>
        <dbReference type="Pfam" id="PF12320"/>
    </source>
</evidence>
<evidence type="ECO:0000256" key="5">
    <source>
        <dbReference type="ARBA" id="ARBA00022801"/>
    </source>
</evidence>
<dbReference type="NCBIfam" id="TIGR00619">
    <property type="entry name" value="sbcd"/>
    <property type="match status" value="1"/>
</dbReference>
<dbReference type="GeneID" id="89612491"/>
<keyword evidence="8" id="KW-0235">DNA replication</keyword>
<evidence type="ECO:0000256" key="3">
    <source>
        <dbReference type="ARBA" id="ARBA00013365"/>
    </source>
</evidence>
<name>A0A0K9HQR7_GEOSE</name>
<dbReference type="OrthoDB" id="9773856at2"/>
<protein>
    <recommendedName>
        <fullName evidence="3 8">Nuclease SbcCD subunit D</fullName>
    </recommendedName>
</protein>
<evidence type="ECO:0000256" key="1">
    <source>
        <dbReference type="ARBA" id="ARBA00010555"/>
    </source>
</evidence>
<dbReference type="GO" id="GO:0006260">
    <property type="term" value="P:DNA replication"/>
    <property type="evidence" value="ECO:0007669"/>
    <property type="project" value="UniProtKB-KW"/>
</dbReference>
<dbReference type="EMBL" id="LUCS01000027">
    <property type="protein sequence ID" value="KAF6511060.1"/>
    <property type="molecule type" value="Genomic_DNA"/>
</dbReference>
<dbReference type="InterPro" id="IPR050535">
    <property type="entry name" value="DNA_Repair-Maintenance_Comp"/>
</dbReference>
<dbReference type="EMBL" id="RCTJ01000005">
    <property type="protein sequence ID" value="RLQ14906.1"/>
    <property type="molecule type" value="Genomic_DNA"/>
</dbReference>
<evidence type="ECO:0000259" key="9">
    <source>
        <dbReference type="Pfam" id="PF00149"/>
    </source>
</evidence>
<dbReference type="Pfam" id="PF12320">
    <property type="entry name" value="SbcD_C"/>
    <property type="match status" value="1"/>
</dbReference>
<dbReference type="InterPro" id="IPR041796">
    <property type="entry name" value="Mre11_N"/>
</dbReference>
<reference evidence="12 13" key="2">
    <citation type="submission" date="2018-10" db="EMBL/GenBank/DDBJ databases">
        <title>Geobacillus stearothermophilus in processing lines of powdered infant formula.</title>
        <authorList>
            <person name="Rhee M.S."/>
            <person name="Choi I.-G."/>
            <person name="Cho T.J."/>
            <person name="Park B."/>
        </authorList>
    </citation>
    <scope>NUCLEOTIDE SEQUENCE [LARGE SCALE GENOMIC DNA]</scope>
    <source>
        <strain evidence="12 13">FHS-PPGT130</strain>
    </source>
</reference>
<evidence type="ECO:0000313" key="14">
    <source>
        <dbReference type="Proteomes" id="UP000773850"/>
    </source>
</evidence>
<evidence type="ECO:0000256" key="4">
    <source>
        <dbReference type="ARBA" id="ARBA00022722"/>
    </source>
</evidence>
<dbReference type="InterPro" id="IPR026843">
    <property type="entry name" value="SbcD_C"/>
</dbReference>
<keyword evidence="7 8" id="KW-0233">DNA recombination</keyword>
<dbReference type="InterPro" id="IPR004843">
    <property type="entry name" value="Calcineurin-like_PHP"/>
</dbReference>
<keyword evidence="6 8" id="KW-0269">Exonuclease</keyword>
<dbReference type="Pfam" id="PF00149">
    <property type="entry name" value="Metallophos"/>
    <property type="match status" value="1"/>
</dbReference>
<keyword evidence="8" id="KW-0255">Endonuclease</keyword>
<evidence type="ECO:0000256" key="8">
    <source>
        <dbReference type="RuleBase" id="RU363069"/>
    </source>
</evidence>
<evidence type="ECO:0000256" key="7">
    <source>
        <dbReference type="ARBA" id="ARBA00023172"/>
    </source>
</evidence>
<dbReference type="PANTHER" id="PTHR30337:SF0">
    <property type="entry name" value="NUCLEASE SBCCD SUBUNIT D"/>
    <property type="match status" value="1"/>
</dbReference>
<evidence type="ECO:0000256" key="6">
    <source>
        <dbReference type="ARBA" id="ARBA00022839"/>
    </source>
</evidence>
<proteinExistence type="inferred from homology"/>
<feature type="domain" description="Calcineurin-like phosphoesterase" evidence="9">
    <location>
        <begin position="1"/>
        <end position="223"/>
    </location>
</feature>
<comment type="function">
    <text evidence="8">SbcCD cleaves DNA hairpin structures. These structures can inhibit DNA replication and are intermediates in certain DNA recombination reactions. The complex acts as a 3'-&gt;5' double strand exonuclease that can open hairpins. It also has a 5' single-strand endonuclease activity.</text>
</comment>
<feature type="domain" description="Nuclease SbcCD subunit D C-terminal" evidence="10">
    <location>
        <begin position="276"/>
        <end position="366"/>
    </location>
</feature>
<keyword evidence="5 8" id="KW-0378">Hydrolase</keyword>
<comment type="similarity">
    <text evidence="1 8">Belongs to the SbcD family.</text>
</comment>
<sequence>MRILHTADWHLGRTLEGRSRLAEQEAFIDELVEIVAKEQIDVVLMAGDVFDSVNPPAAAEQLFYESLARLSDKGRRPVAVISGNHDHPDRISAARPLLSDYNIFLFGRPQAEVCRIDVPSCGEAMMLAPLAYPSESRLAELLSSDHKETALRDRYDDRIRALFAAMAASFADETVNVAMSHLYVAGGHTSDSERPIEVGGAYTVAAASLPGAAQYVALGHLHRPQDVRRAETAARYAGSPLAYSFSEAGHTKSVTVVDVHPGGKANVTEIPLVSGKPLVRWKATDGLAQVYRWCEEGRDRSCWIDLEVHVNEPLTMEEIQRLRKLHQGFIHIRPVFPEREREAAAETDRKPLSLVEMFRRFYERQTGGQTPDEELVRLFLELAADEKEGEGEEE</sequence>
<gene>
    <name evidence="8" type="primary">sbcD</name>
    <name evidence="12" type="ORF">D9548_03310</name>
    <name evidence="11" type="ORF">GS8_1732</name>
</gene>
<dbReference type="GO" id="GO:0008408">
    <property type="term" value="F:3'-5' exonuclease activity"/>
    <property type="evidence" value="ECO:0007669"/>
    <property type="project" value="InterPro"/>
</dbReference>
<evidence type="ECO:0000313" key="12">
    <source>
        <dbReference type="EMBL" id="RLQ14906.1"/>
    </source>
</evidence>
<organism evidence="12 13">
    <name type="scientific">Geobacillus stearothermophilus</name>
    <name type="common">Bacillus stearothermophilus</name>
    <dbReference type="NCBI Taxonomy" id="1422"/>
    <lineage>
        <taxon>Bacteria</taxon>
        <taxon>Bacillati</taxon>
        <taxon>Bacillota</taxon>
        <taxon>Bacilli</taxon>
        <taxon>Bacillales</taxon>
        <taxon>Anoxybacillaceae</taxon>
        <taxon>Geobacillus</taxon>
    </lineage>
</organism>
<accession>A0A0K9HQR7</accession>
<evidence type="ECO:0000313" key="11">
    <source>
        <dbReference type="EMBL" id="KAF6511060.1"/>
    </source>
</evidence>
<evidence type="ECO:0000256" key="2">
    <source>
        <dbReference type="ARBA" id="ARBA00011322"/>
    </source>
</evidence>
<dbReference type="RefSeq" id="WP_049624231.1">
    <property type="nucleotide sequence ID" value="NZ_JARMRZ010000016.1"/>
</dbReference>
<dbReference type="GO" id="GO:0004519">
    <property type="term" value="F:endonuclease activity"/>
    <property type="evidence" value="ECO:0007669"/>
    <property type="project" value="UniProtKB-KW"/>
</dbReference>
<dbReference type="Proteomes" id="UP000773850">
    <property type="component" value="Unassembled WGS sequence"/>
</dbReference>
<dbReference type="AlphaFoldDB" id="A0A0K9HQR7"/>